<sequence>MAWTPPGPTPSGAQLPSGGLGSFRPRSTSLPAGQRFPVRTRLFPVLFGFLRRPSALSVAPVWGLFLKYKCCGSLPRPPLFKSKANDLFSWVGAPCHALWAEPLETQLCGWWLGT</sequence>
<dbReference type="Ensembl" id="ENSCCNT00000011061.1">
    <property type="protein sequence ID" value="ENSCCNP00000008386.1"/>
    <property type="gene ID" value="ENSCCNG00000008894.1"/>
</dbReference>
<dbReference type="AlphaFoldDB" id="A0A8C0ZPN5"/>
<evidence type="ECO:0000313" key="2">
    <source>
        <dbReference type="Ensembl" id="ENSCCNP00000008386.1"/>
    </source>
</evidence>
<protein>
    <submittedName>
        <fullName evidence="2">Uncharacterized protein</fullName>
    </submittedName>
</protein>
<feature type="region of interest" description="Disordered" evidence="1">
    <location>
        <begin position="1"/>
        <end position="32"/>
    </location>
</feature>
<evidence type="ECO:0000256" key="1">
    <source>
        <dbReference type="SAM" id="MobiDB-lite"/>
    </source>
</evidence>
<proteinExistence type="predicted"/>
<name>A0A8C0ZPN5_CASCN</name>
<organism evidence="2">
    <name type="scientific">Castor canadensis</name>
    <name type="common">American beaver</name>
    <dbReference type="NCBI Taxonomy" id="51338"/>
    <lineage>
        <taxon>Eukaryota</taxon>
        <taxon>Metazoa</taxon>
        <taxon>Chordata</taxon>
        <taxon>Craniata</taxon>
        <taxon>Vertebrata</taxon>
        <taxon>Euteleostomi</taxon>
        <taxon>Mammalia</taxon>
        <taxon>Eutheria</taxon>
        <taxon>Euarchontoglires</taxon>
        <taxon>Glires</taxon>
        <taxon>Rodentia</taxon>
        <taxon>Castorimorpha</taxon>
        <taxon>Castoridae</taxon>
        <taxon>Castor</taxon>
    </lineage>
</organism>
<accession>A0A8C0ZPN5</accession>
<reference evidence="2" key="1">
    <citation type="submission" date="2023-09" db="UniProtKB">
        <authorList>
            <consortium name="Ensembl"/>
        </authorList>
    </citation>
    <scope>IDENTIFICATION</scope>
</reference>